<accession>A0A1R4H441</accession>
<dbReference type="InterPro" id="IPR019110">
    <property type="entry name" value="Uncharacterised_RAQPRD"/>
</dbReference>
<dbReference type="OrthoDB" id="5738883at2"/>
<dbReference type="AlphaFoldDB" id="A0A1R4H441"/>
<dbReference type="RefSeq" id="WP_087142785.1">
    <property type="nucleotide sequence ID" value="NZ_FUKI01000079.1"/>
</dbReference>
<reference evidence="3" key="1">
    <citation type="submission" date="2017-02" db="EMBL/GenBank/DDBJ databases">
        <authorList>
            <person name="Daims H."/>
        </authorList>
    </citation>
    <scope>NUCLEOTIDE SEQUENCE [LARGE SCALE GENOMIC DNA]</scope>
</reference>
<dbReference type="Pfam" id="PF09686">
    <property type="entry name" value="Plasmid_RAQPRD"/>
    <property type="match status" value="1"/>
</dbReference>
<keyword evidence="3" id="KW-1185">Reference proteome</keyword>
<evidence type="ECO:0008006" key="4">
    <source>
        <dbReference type="Google" id="ProtNLM"/>
    </source>
</evidence>
<name>A0A1R4H441_9GAMM</name>
<organism evidence="2 3">
    <name type="scientific">Crenothrix polyspora</name>
    <dbReference type="NCBI Taxonomy" id="360316"/>
    <lineage>
        <taxon>Bacteria</taxon>
        <taxon>Pseudomonadati</taxon>
        <taxon>Pseudomonadota</taxon>
        <taxon>Gammaproteobacteria</taxon>
        <taxon>Methylococcales</taxon>
        <taxon>Crenotrichaceae</taxon>
        <taxon>Crenothrix</taxon>
    </lineage>
</organism>
<evidence type="ECO:0000313" key="2">
    <source>
        <dbReference type="EMBL" id="SJM91038.1"/>
    </source>
</evidence>
<dbReference type="Proteomes" id="UP000195667">
    <property type="component" value="Unassembled WGS sequence"/>
</dbReference>
<protein>
    <recommendedName>
        <fullName evidence="4">Conjugal transfer protein</fullName>
    </recommendedName>
</protein>
<evidence type="ECO:0000256" key="1">
    <source>
        <dbReference type="SAM" id="MobiDB-lite"/>
    </source>
</evidence>
<gene>
    <name evidence="2" type="ORF">CRENPOLYSF1_170071</name>
</gene>
<proteinExistence type="predicted"/>
<evidence type="ECO:0000313" key="3">
    <source>
        <dbReference type="Proteomes" id="UP000195667"/>
    </source>
</evidence>
<sequence>MRTFLFLTVGLLVAEPVTADPEGEREALARVAHELDALAPMIAEAEAQADPDATVRFEYGWLRDDLVRMKLGLREHTTATRQQPRSFPPLKGDYRTR</sequence>
<feature type="region of interest" description="Disordered" evidence="1">
    <location>
        <begin position="77"/>
        <end position="97"/>
    </location>
</feature>
<dbReference type="NCBIfam" id="TIGR01690">
    <property type="entry name" value="ICE_RAQPRD"/>
    <property type="match status" value="1"/>
</dbReference>
<dbReference type="EMBL" id="FUKI01000079">
    <property type="protein sequence ID" value="SJM91038.1"/>
    <property type="molecule type" value="Genomic_DNA"/>
</dbReference>